<dbReference type="SUPFAM" id="SSF50129">
    <property type="entry name" value="GroES-like"/>
    <property type="match status" value="1"/>
</dbReference>
<evidence type="ECO:0000313" key="2">
    <source>
        <dbReference type="EMBL" id="GEA86643.1"/>
    </source>
</evidence>
<dbReference type="InterPro" id="IPR011032">
    <property type="entry name" value="GroES-like_sf"/>
</dbReference>
<dbReference type="Pfam" id="PF08240">
    <property type="entry name" value="ADH_N"/>
    <property type="match status" value="1"/>
</dbReference>
<dbReference type="Pfam" id="PF13602">
    <property type="entry name" value="ADH_zinc_N_2"/>
    <property type="match status" value="1"/>
</dbReference>
<dbReference type="EMBL" id="BJLR01000007">
    <property type="protein sequence ID" value="GEA86643.1"/>
    <property type="molecule type" value="Genomic_DNA"/>
</dbReference>
<dbReference type="InterPro" id="IPR020843">
    <property type="entry name" value="ER"/>
</dbReference>
<dbReference type="Gene3D" id="3.40.50.720">
    <property type="entry name" value="NAD(P)-binding Rossmann-like Domain"/>
    <property type="match status" value="1"/>
</dbReference>
<organism evidence="2 3">
    <name type="scientific">Cellulomonas cellasea</name>
    <dbReference type="NCBI Taxonomy" id="43670"/>
    <lineage>
        <taxon>Bacteria</taxon>
        <taxon>Bacillati</taxon>
        <taxon>Actinomycetota</taxon>
        <taxon>Actinomycetes</taxon>
        <taxon>Micrococcales</taxon>
        <taxon>Cellulomonadaceae</taxon>
        <taxon>Cellulomonas</taxon>
    </lineage>
</organism>
<accession>A0A4Y3KRP7</accession>
<dbReference type="PANTHER" id="PTHR11695:SF294">
    <property type="entry name" value="RETICULON-4-INTERACTING PROTEIN 1, MITOCHONDRIAL"/>
    <property type="match status" value="1"/>
</dbReference>
<evidence type="ECO:0000259" key="1">
    <source>
        <dbReference type="SMART" id="SM00829"/>
    </source>
</evidence>
<feature type="domain" description="Enoyl reductase (ER)" evidence="1">
    <location>
        <begin position="19"/>
        <end position="333"/>
    </location>
</feature>
<gene>
    <name evidence="2" type="ORF">CCE01nite_05920</name>
</gene>
<sequence length="335" mass="34859">MATEAVPRTMSAVAQDRYGTPAEVLAVREVPVPTLGPGDVLVRVRAAGVNPADVFLTTGRPAMMRLVLGLRRPRPATRGQDVAGTVVAVGADVPGFRPGDAVYGEGDFGKTTGSYAEYARLPHTVLAHKPERLTFEQAGAIPMVGLTARRALQVARVGPGQRVLVIGASGGVGHAAVQLAVALGAEVTGVCSTRNVELVRGLGASHVVDYAREDVTERAERYDVILDNVATLPLRRLRRLLTPRGTLLLNSGHGGRVLGPLPRMARGAVLSLVGPHTIRPFTMSPTTADLVVLTGLIESGALTPVVERAYPLAEAAAAIEHVAGGHVAGKVVVVA</sequence>
<dbReference type="AlphaFoldDB" id="A0A4Y3KRP7"/>
<protein>
    <submittedName>
        <fullName evidence="2">NADPH:quinone reductase</fullName>
    </submittedName>
</protein>
<keyword evidence="3" id="KW-1185">Reference proteome</keyword>
<dbReference type="Gene3D" id="3.90.180.10">
    <property type="entry name" value="Medium-chain alcohol dehydrogenases, catalytic domain"/>
    <property type="match status" value="1"/>
</dbReference>
<dbReference type="PANTHER" id="PTHR11695">
    <property type="entry name" value="ALCOHOL DEHYDROGENASE RELATED"/>
    <property type="match status" value="1"/>
</dbReference>
<dbReference type="GO" id="GO:0016491">
    <property type="term" value="F:oxidoreductase activity"/>
    <property type="evidence" value="ECO:0007669"/>
    <property type="project" value="InterPro"/>
</dbReference>
<comment type="caution">
    <text evidence="2">The sequence shown here is derived from an EMBL/GenBank/DDBJ whole genome shotgun (WGS) entry which is preliminary data.</text>
</comment>
<dbReference type="InterPro" id="IPR013154">
    <property type="entry name" value="ADH-like_N"/>
</dbReference>
<dbReference type="RefSeq" id="WP_211254555.1">
    <property type="nucleotide sequence ID" value="NZ_BJLR01000007.1"/>
</dbReference>
<name>A0A4Y3KRP7_9CELL</name>
<evidence type="ECO:0000313" key="3">
    <source>
        <dbReference type="Proteomes" id="UP000317046"/>
    </source>
</evidence>
<dbReference type="SUPFAM" id="SSF51735">
    <property type="entry name" value="NAD(P)-binding Rossmann-fold domains"/>
    <property type="match status" value="1"/>
</dbReference>
<dbReference type="InterPro" id="IPR036291">
    <property type="entry name" value="NAD(P)-bd_dom_sf"/>
</dbReference>
<dbReference type="CDD" id="cd08267">
    <property type="entry name" value="MDR1"/>
    <property type="match status" value="1"/>
</dbReference>
<dbReference type="SMART" id="SM00829">
    <property type="entry name" value="PKS_ER"/>
    <property type="match status" value="1"/>
</dbReference>
<proteinExistence type="predicted"/>
<reference evidence="2" key="1">
    <citation type="submission" date="2019-06" db="EMBL/GenBank/DDBJ databases">
        <title>Whole genome shotgun sequence of Cellulomonas cellasea NBRC 3753.</title>
        <authorList>
            <person name="Hosoyama A."/>
            <person name="Uohara A."/>
            <person name="Ohji S."/>
            <person name="Ichikawa N."/>
        </authorList>
    </citation>
    <scope>NUCLEOTIDE SEQUENCE [LARGE SCALE GENOMIC DNA]</scope>
    <source>
        <strain evidence="2">NBRC 3753</strain>
    </source>
</reference>
<dbReference type="InterPro" id="IPR050700">
    <property type="entry name" value="YIM1/Zinc_Alcohol_DH_Fams"/>
</dbReference>
<dbReference type="Proteomes" id="UP000317046">
    <property type="component" value="Unassembled WGS sequence"/>
</dbReference>